<organism evidence="2 3">
    <name type="scientific">Scleroderma citrinum Foug A</name>
    <dbReference type="NCBI Taxonomy" id="1036808"/>
    <lineage>
        <taxon>Eukaryota</taxon>
        <taxon>Fungi</taxon>
        <taxon>Dikarya</taxon>
        <taxon>Basidiomycota</taxon>
        <taxon>Agaricomycotina</taxon>
        <taxon>Agaricomycetes</taxon>
        <taxon>Agaricomycetidae</taxon>
        <taxon>Boletales</taxon>
        <taxon>Sclerodermatineae</taxon>
        <taxon>Sclerodermataceae</taxon>
        <taxon>Scleroderma</taxon>
    </lineage>
</organism>
<dbReference type="InParanoid" id="A0A0C3ANT4"/>
<keyword evidence="3" id="KW-1185">Reference proteome</keyword>
<gene>
    <name evidence="2" type="ORF">SCLCIDRAFT_292014</name>
</gene>
<dbReference type="HOGENOM" id="CLU_2334857_0_0_1"/>
<proteinExistence type="predicted"/>
<dbReference type="Proteomes" id="UP000053989">
    <property type="component" value="Unassembled WGS sequence"/>
</dbReference>
<dbReference type="OrthoDB" id="5863171at2759"/>
<reference evidence="3" key="2">
    <citation type="submission" date="2015-01" db="EMBL/GenBank/DDBJ databases">
        <title>Evolutionary Origins and Diversification of the Mycorrhizal Mutualists.</title>
        <authorList>
            <consortium name="DOE Joint Genome Institute"/>
            <consortium name="Mycorrhizal Genomics Consortium"/>
            <person name="Kohler A."/>
            <person name="Kuo A."/>
            <person name="Nagy L.G."/>
            <person name="Floudas D."/>
            <person name="Copeland A."/>
            <person name="Barry K.W."/>
            <person name="Cichocki N."/>
            <person name="Veneault-Fourrey C."/>
            <person name="LaButti K."/>
            <person name="Lindquist E.A."/>
            <person name="Lipzen A."/>
            <person name="Lundell T."/>
            <person name="Morin E."/>
            <person name="Murat C."/>
            <person name="Riley R."/>
            <person name="Ohm R."/>
            <person name="Sun H."/>
            <person name="Tunlid A."/>
            <person name="Henrissat B."/>
            <person name="Grigoriev I.V."/>
            <person name="Hibbett D.S."/>
            <person name="Martin F."/>
        </authorList>
    </citation>
    <scope>NUCLEOTIDE SEQUENCE [LARGE SCALE GENOMIC DNA]</scope>
    <source>
        <strain evidence="3">Foug A</strain>
    </source>
</reference>
<evidence type="ECO:0000256" key="1">
    <source>
        <dbReference type="SAM" id="MobiDB-lite"/>
    </source>
</evidence>
<dbReference type="AlphaFoldDB" id="A0A0C3ANT4"/>
<protein>
    <submittedName>
        <fullName evidence="2">Uncharacterized protein</fullName>
    </submittedName>
</protein>
<name>A0A0C3ANT4_9AGAM</name>
<evidence type="ECO:0000313" key="2">
    <source>
        <dbReference type="EMBL" id="KIM66607.1"/>
    </source>
</evidence>
<dbReference type="EMBL" id="KN822016">
    <property type="protein sequence ID" value="KIM66607.1"/>
    <property type="molecule type" value="Genomic_DNA"/>
</dbReference>
<accession>A0A0C3ANT4</accession>
<feature type="region of interest" description="Disordered" evidence="1">
    <location>
        <begin position="40"/>
        <end position="60"/>
    </location>
</feature>
<evidence type="ECO:0000313" key="3">
    <source>
        <dbReference type="Proteomes" id="UP000053989"/>
    </source>
</evidence>
<sequence>MAGRGRACAHCCRLSQTGGHGMRVDCRGVNKKGQNIVYTGRSRTSDANNSQPDMISSGTTQRPKSQILYIFCLDRTTPWQPCVRFCNTCTVYSQVPNV</sequence>
<reference evidence="2 3" key="1">
    <citation type="submission" date="2014-04" db="EMBL/GenBank/DDBJ databases">
        <authorList>
            <consortium name="DOE Joint Genome Institute"/>
            <person name="Kuo A."/>
            <person name="Kohler A."/>
            <person name="Nagy L.G."/>
            <person name="Floudas D."/>
            <person name="Copeland A."/>
            <person name="Barry K.W."/>
            <person name="Cichocki N."/>
            <person name="Veneault-Fourrey C."/>
            <person name="LaButti K."/>
            <person name="Lindquist E.A."/>
            <person name="Lipzen A."/>
            <person name="Lundell T."/>
            <person name="Morin E."/>
            <person name="Murat C."/>
            <person name="Sun H."/>
            <person name="Tunlid A."/>
            <person name="Henrissat B."/>
            <person name="Grigoriev I.V."/>
            <person name="Hibbett D.S."/>
            <person name="Martin F."/>
            <person name="Nordberg H.P."/>
            <person name="Cantor M.N."/>
            <person name="Hua S.X."/>
        </authorList>
    </citation>
    <scope>NUCLEOTIDE SEQUENCE [LARGE SCALE GENOMIC DNA]</scope>
    <source>
        <strain evidence="2 3">Foug A</strain>
    </source>
</reference>